<sequence length="255" mass="28468">METAAMKVPFRRAFAPVDQATSIPLNTQIVLQFEEALRAGLLSEGDQLPSEMELGEGFQVSRTTLRRALAHLEERGAILRERGRGKGTTVVHAEPITRPPGSITTLYEMIAASSRRPVTTLLTYEPQQVDETFSVTSGFSVGSRVIHILRHRSANAEPIAVLENWILETHVTFAPERLGEESMEMLLREGGVRQRRVLFEYRATVAGDHAEFLGVATDTPVVDEIRHIHDDAGQYEYSHHVSHPENERVRGVITP</sequence>
<dbReference type="InterPro" id="IPR036390">
    <property type="entry name" value="WH_DNA-bd_sf"/>
</dbReference>
<dbReference type="Pfam" id="PF00392">
    <property type="entry name" value="GntR"/>
    <property type="match status" value="1"/>
</dbReference>
<dbReference type="Gene3D" id="3.40.1410.10">
    <property type="entry name" value="Chorismate lyase-like"/>
    <property type="match status" value="1"/>
</dbReference>
<evidence type="ECO:0000259" key="4">
    <source>
        <dbReference type="PROSITE" id="PS50949"/>
    </source>
</evidence>
<evidence type="ECO:0000256" key="3">
    <source>
        <dbReference type="ARBA" id="ARBA00023163"/>
    </source>
</evidence>
<proteinExistence type="predicted"/>
<dbReference type="OrthoDB" id="3210131at2"/>
<dbReference type="GO" id="GO:0003700">
    <property type="term" value="F:DNA-binding transcription factor activity"/>
    <property type="evidence" value="ECO:0007669"/>
    <property type="project" value="InterPro"/>
</dbReference>
<dbReference type="PANTHER" id="PTHR44846:SF1">
    <property type="entry name" value="MANNOSYL-D-GLYCERATE TRANSPORT_METABOLISM SYSTEM REPRESSOR MNGR-RELATED"/>
    <property type="match status" value="1"/>
</dbReference>
<dbReference type="PANTHER" id="PTHR44846">
    <property type="entry name" value="MANNOSYL-D-GLYCERATE TRANSPORT/METABOLISM SYSTEM REPRESSOR MNGR-RELATED"/>
    <property type="match status" value="1"/>
</dbReference>
<dbReference type="EMBL" id="NRGR01000005">
    <property type="protein sequence ID" value="PCC40666.1"/>
    <property type="molecule type" value="Genomic_DNA"/>
</dbReference>
<dbReference type="InterPro" id="IPR036388">
    <property type="entry name" value="WH-like_DNA-bd_sf"/>
</dbReference>
<organism evidence="5 6">
    <name type="scientific">Brachybacterium alimentarium</name>
    <dbReference type="NCBI Taxonomy" id="47845"/>
    <lineage>
        <taxon>Bacteria</taxon>
        <taxon>Bacillati</taxon>
        <taxon>Actinomycetota</taxon>
        <taxon>Actinomycetes</taxon>
        <taxon>Micrococcales</taxon>
        <taxon>Dermabacteraceae</taxon>
        <taxon>Brachybacterium</taxon>
    </lineage>
</organism>
<reference evidence="5 6" key="1">
    <citation type="journal article" date="2017" name="Elife">
        <title>Extensive horizontal gene transfer in cheese-associated bacteria.</title>
        <authorList>
            <person name="Bonham K.S."/>
            <person name="Wolfe B.E."/>
            <person name="Dutton R.J."/>
        </authorList>
    </citation>
    <scope>NUCLEOTIDE SEQUENCE [LARGE SCALE GENOMIC DNA]</scope>
    <source>
        <strain evidence="5 6">341_9</strain>
    </source>
</reference>
<dbReference type="InterPro" id="IPR000524">
    <property type="entry name" value="Tscrpt_reg_HTH_GntR"/>
</dbReference>
<dbReference type="PRINTS" id="PR00035">
    <property type="entry name" value="HTHGNTR"/>
</dbReference>
<dbReference type="SMART" id="SM00345">
    <property type="entry name" value="HTH_GNTR"/>
    <property type="match status" value="1"/>
</dbReference>
<keyword evidence="6" id="KW-1185">Reference proteome</keyword>
<name>A0A2A3YMT1_9MICO</name>
<dbReference type="RefSeq" id="WP_096196422.1">
    <property type="nucleotide sequence ID" value="NZ_NRGR01000005.1"/>
</dbReference>
<dbReference type="Pfam" id="PF07702">
    <property type="entry name" value="UTRA"/>
    <property type="match status" value="1"/>
</dbReference>
<accession>A0A2A3YMT1</accession>
<keyword evidence="1" id="KW-0805">Transcription regulation</keyword>
<dbReference type="AlphaFoldDB" id="A0A2A3YMT1"/>
<dbReference type="GO" id="GO:0003677">
    <property type="term" value="F:DNA binding"/>
    <property type="evidence" value="ECO:0007669"/>
    <property type="project" value="UniProtKB-KW"/>
</dbReference>
<dbReference type="SUPFAM" id="SSF64288">
    <property type="entry name" value="Chorismate lyase-like"/>
    <property type="match status" value="1"/>
</dbReference>
<evidence type="ECO:0000313" key="6">
    <source>
        <dbReference type="Proteomes" id="UP000218598"/>
    </source>
</evidence>
<dbReference type="InterPro" id="IPR028978">
    <property type="entry name" value="Chorismate_lyase_/UTRA_dom_sf"/>
</dbReference>
<dbReference type="PROSITE" id="PS50949">
    <property type="entry name" value="HTH_GNTR"/>
    <property type="match status" value="1"/>
</dbReference>
<protein>
    <recommendedName>
        <fullName evidence="4">HTH gntR-type domain-containing protein</fullName>
    </recommendedName>
</protein>
<evidence type="ECO:0000313" key="5">
    <source>
        <dbReference type="EMBL" id="PCC40666.1"/>
    </source>
</evidence>
<dbReference type="InterPro" id="IPR011663">
    <property type="entry name" value="UTRA"/>
</dbReference>
<dbReference type="InterPro" id="IPR050679">
    <property type="entry name" value="Bact_HTH_transcr_reg"/>
</dbReference>
<dbReference type="CDD" id="cd07377">
    <property type="entry name" value="WHTH_GntR"/>
    <property type="match status" value="1"/>
</dbReference>
<keyword evidence="2" id="KW-0238">DNA-binding</keyword>
<evidence type="ECO:0000256" key="2">
    <source>
        <dbReference type="ARBA" id="ARBA00023125"/>
    </source>
</evidence>
<evidence type="ECO:0000256" key="1">
    <source>
        <dbReference type="ARBA" id="ARBA00023015"/>
    </source>
</evidence>
<feature type="domain" description="HTH gntR-type" evidence="4">
    <location>
        <begin position="23"/>
        <end position="93"/>
    </location>
</feature>
<dbReference type="SUPFAM" id="SSF46785">
    <property type="entry name" value="Winged helix' DNA-binding domain"/>
    <property type="match status" value="1"/>
</dbReference>
<dbReference type="GO" id="GO:0045892">
    <property type="term" value="P:negative regulation of DNA-templated transcription"/>
    <property type="evidence" value="ECO:0007669"/>
    <property type="project" value="TreeGrafter"/>
</dbReference>
<gene>
    <name evidence="5" type="ORF">CIK66_02540</name>
</gene>
<dbReference type="SMART" id="SM00866">
    <property type="entry name" value="UTRA"/>
    <property type="match status" value="1"/>
</dbReference>
<keyword evidence="3" id="KW-0804">Transcription</keyword>
<dbReference type="Gene3D" id="1.10.10.10">
    <property type="entry name" value="Winged helix-like DNA-binding domain superfamily/Winged helix DNA-binding domain"/>
    <property type="match status" value="1"/>
</dbReference>
<comment type="caution">
    <text evidence="5">The sequence shown here is derived from an EMBL/GenBank/DDBJ whole genome shotgun (WGS) entry which is preliminary data.</text>
</comment>
<dbReference type="Proteomes" id="UP000218598">
    <property type="component" value="Unassembled WGS sequence"/>
</dbReference>